<evidence type="ECO:0000313" key="2">
    <source>
        <dbReference type="Proteomes" id="UP001597083"/>
    </source>
</evidence>
<comment type="caution">
    <text evidence="1">The sequence shown here is derived from an EMBL/GenBank/DDBJ whole genome shotgun (WGS) entry which is preliminary data.</text>
</comment>
<proteinExistence type="predicted"/>
<dbReference type="Proteomes" id="UP001597083">
    <property type="component" value="Unassembled WGS sequence"/>
</dbReference>
<gene>
    <name evidence="1" type="ORF">ACFQ07_23545</name>
</gene>
<keyword evidence="2" id="KW-1185">Reference proteome</keyword>
<accession>A0ABW3CML9</accession>
<name>A0ABW3CML9_9ACTN</name>
<dbReference type="EMBL" id="JBHTIR010003454">
    <property type="protein sequence ID" value="MFD0855234.1"/>
    <property type="molecule type" value="Genomic_DNA"/>
</dbReference>
<protein>
    <submittedName>
        <fullName evidence="1">Uncharacterized protein</fullName>
    </submittedName>
</protein>
<evidence type="ECO:0000313" key="1">
    <source>
        <dbReference type="EMBL" id="MFD0855234.1"/>
    </source>
</evidence>
<organism evidence="1 2">
    <name type="scientific">Actinomadura adrarensis</name>
    <dbReference type="NCBI Taxonomy" id="1819600"/>
    <lineage>
        <taxon>Bacteria</taxon>
        <taxon>Bacillati</taxon>
        <taxon>Actinomycetota</taxon>
        <taxon>Actinomycetes</taxon>
        <taxon>Streptosporangiales</taxon>
        <taxon>Thermomonosporaceae</taxon>
        <taxon>Actinomadura</taxon>
    </lineage>
</organism>
<reference evidence="2" key="1">
    <citation type="journal article" date="2019" name="Int. J. Syst. Evol. Microbiol.">
        <title>The Global Catalogue of Microorganisms (GCM) 10K type strain sequencing project: providing services to taxonomists for standard genome sequencing and annotation.</title>
        <authorList>
            <consortium name="The Broad Institute Genomics Platform"/>
            <consortium name="The Broad Institute Genome Sequencing Center for Infectious Disease"/>
            <person name="Wu L."/>
            <person name="Ma J."/>
        </authorList>
    </citation>
    <scope>NUCLEOTIDE SEQUENCE [LARGE SCALE GENOMIC DNA]</scope>
    <source>
        <strain evidence="2">JCM 31696</strain>
    </source>
</reference>
<sequence>MGIAEEIAAAVAAHSAVERVEPIGSGARDIAGFQIAAFSVIVDDFGEVAADLPDIVGPFDPLSAQWDPLGEHASQLLIFRGPVKVDLVFPEVWRNPNPPWRVGPDTLAAIDTHFWDWTLWLVGKRRDGMLDRVRGELLKMSRHLLQPLGIGTVPLSLGEAADRYVRARDRLESRYGTRISRCLQDEILPLVRAPHGDHYRPSGLPS</sequence>